<organism evidence="1 2">
    <name type="scientific">Christiangramia sediminis</name>
    <dbReference type="NCBI Taxonomy" id="2881336"/>
    <lineage>
        <taxon>Bacteria</taxon>
        <taxon>Pseudomonadati</taxon>
        <taxon>Bacteroidota</taxon>
        <taxon>Flavobacteriia</taxon>
        <taxon>Flavobacteriales</taxon>
        <taxon>Flavobacteriaceae</taxon>
        <taxon>Christiangramia</taxon>
    </lineage>
</organism>
<proteinExistence type="predicted"/>
<dbReference type="Proteomes" id="UP001139414">
    <property type="component" value="Unassembled WGS sequence"/>
</dbReference>
<accession>A0A9X1RT41</accession>
<sequence>MNTRQSNNYGWEKPELMHQNLIMWHSRLSFIIKELDFLNSLLNEHVFSILESNLVIETESLIEKLNLLKTEVSNLLHQVNEQKNELQILFKDAKQGDGEWDCKHHHRKIMIKVHEFDSNYQAIKKNIFSVVKRAIRHKKQLKIDSNSGSQIGNS</sequence>
<evidence type="ECO:0000313" key="2">
    <source>
        <dbReference type="Proteomes" id="UP001139414"/>
    </source>
</evidence>
<gene>
    <name evidence="1" type="ORF">LGQ90_00915</name>
</gene>
<evidence type="ECO:0000313" key="1">
    <source>
        <dbReference type="EMBL" id="MCB7479808.1"/>
    </source>
</evidence>
<protein>
    <submittedName>
        <fullName evidence="1">Uncharacterized protein</fullName>
    </submittedName>
</protein>
<dbReference type="EMBL" id="JAJBZG010000001">
    <property type="protein sequence ID" value="MCB7479808.1"/>
    <property type="molecule type" value="Genomic_DNA"/>
</dbReference>
<dbReference type="RefSeq" id="WP_229337190.1">
    <property type="nucleotide sequence ID" value="NZ_JAJBZG010000001.1"/>
</dbReference>
<comment type="caution">
    <text evidence="1">The sequence shown here is derived from an EMBL/GenBank/DDBJ whole genome shotgun (WGS) entry which is preliminary data.</text>
</comment>
<keyword evidence="2" id="KW-1185">Reference proteome</keyword>
<dbReference type="AlphaFoldDB" id="A0A9X1RT41"/>
<name>A0A9X1RT41_9FLAO</name>
<reference evidence="1" key="1">
    <citation type="submission" date="2021-10" db="EMBL/GenBank/DDBJ databases">
        <title>Gramella sp. ASW11-100T, isolated from marine sediment.</title>
        <authorList>
            <person name="Xia C."/>
        </authorList>
    </citation>
    <scope>NUCLEOTIDE SEQUENCE</scope>
    <source>
        <strain evidence="1">ASW11-100</strain>
    </source>
</reference>